<keyword evidence="3" id="KW-0378">Hydrolase</keyword>
<evidence type="ECO:0000313" key="3">
    <source>
        <dbReference type="EMBL" id="TSH92045.1"/>
    </source>
</evidence>
<feature type="domain" description="Amidohydrolase-related" evidence="2">
    <location>
        <begin position="32"/>
        <end position="358"/>
    </location>
</feature>
<dbReference type="AlphaFoldDB" id="A0A556AGN6"/>
<dbReference type="Pfam" id="PF04909">
    <property type="entry name" value="Amidohydro_2"/>
    <property type="match status" value="1"/>
</dbReference>
<evidence type="ECO:0000313" key="4">
    <source>
        <dbReference type="Proteomes" id="UP000318405"/>
    </source>
</evidence>
<protein>
    <submittedName>
        <fullName evidence="3">Amidohydrolase</fullName>
    </submittedName>
</protein>
<accession>A0A556AGN6</accession>
<comment type="caution">
    <text evidence="3">The sequence shown here is derived from an EMBL/GenBank/DDBJ whole genome shotgun (WGS) entry which is preliminary data.</text>
</comment>
<gene>
    <name evidence="3" type="ORF">FOZ76_17585</name>
</gene>
<reference evidence="3 4" key="1">
    <citation type="submission" date="2019-07" db="EMBL/GenBank/DDBJ databases">
        <title>Qingshengfaniella alkalisoli gen. nov., sp. nov., isolated from saline soil.</title>
        <authorList>
            <person name="Xu L."/>
            <person name="Huang X.-X."/>
            <person name="Sun J.-Q."/>
        </authorList>
    </citation>
    <scope>NUCLEOTIDE SEQUENCE [LARGE SCALE GENOMIC DNA]</scope>
    <source>
        <strain evidence="3 4">DSM 27279</strain>
    </source>
</reference>
<dbReference type="PANTHER" id="PTHR21240">
    <property type="entry name" value="2-AMINO-3-CARBOXYLMUCONATE-6-SEMIALDEHYDE DECARBOXYLASE"/>
    <property type="match status" value="1"/>
</dbReference>
<dbReference type="InterPro" id="IPR032466">
    <property type="entry name" value="Metal_Hydrolase"/>
</dbReference>
<dbReference type="OrthoDB" id="149172at2"/>
<dbReference type="GO" id="GO:0019748">
    <property type="term" value="P:secondary metabolic process"/>
    <property type="evidence" value="ECO:0007669"/>
    <property type="project" value="TreeGrafter"/>
</dbReference>
<sequence>MPLIDFCSCGCGGGFRRLLPRPRPNQSRAYTVDVHAHVMDLAVERMVADHPLRAEERAQTARSLGADSAAYNARTLAPAVLEPLTDTGRRLADMGEMGVDMQLLSPAPGQYCYWADEPLAQRIVEQQNGALAALCSEHPTRFMALGNIALQHPALAVSQLRRAVVEHGLVGVEVSSAIEGRELSDPSHESFWAAANELQCVVFIHPLGTSAWPRLDSAYLTNAVGQPFETTVALSRLIFAGVLDRYPDVRILAAHGGGYLPSYVGRTDHAYCVRPDARRAGHRPSDYLKRLWFDSVVHEPLQLRHLIDTVGADRIAVGSDYPYDMGMYDIHGFLAAVPGITAAETAQLCHANAQRLIGRNLPVSRQPVA</sequence>
<dbReference type="InterPro" id="IPR032465">
    <property type="entry name" value="ACMSD"/>
</dbReference>
<evidence type="ECO:0000259" key="2">
    <source>
        <dbReference type="Pfam" id="PF04909"/>
    </source>
</evidence>
<dbReference type="GO" id="GO:0016831">
    <property type="term" value="F:carboxy-lyase activity"/>
    <property type="evidence" value="ECO:0007669"/>
    <property type="project" value="InterPro"/>
</dbReference>
<dbReference type="PANTHER" id="PTHR21240:SF28">
    <property type="entry name" value="ISO-OROTATE DECARBOXYLASE (EUROFUNG)"/>
    <property type="match status" value="1"/>
</dbReference>
<dbReference type="SUPFAM" id="SSF51556">
    <property type="entry name" value="Metallo-dependent hydrolases"/>
    <property type="match status" value="1"/>
</dbReference>
<dbReference type="GO" id="GO:0016787">
    <property type="term" value="F:hydrolase activity"/>
    <property type="evidence" value="ECO:0007669"/>
    <property type="project" value="UniProtKB-KW"/>
</dbReference>
<keyword evidence="1" id="KW-0456">Lyase</keyword>
<dbReference type="RefSeq" id="WP_143949595.1">
    <property type="nucleotide sequence ID" value="NZ_BAABMB010000001.1"/>
</dbReference>
<proteinExistence type="predicted"/>
<dbReference type="InterPro" id="IPR006680">
    <property type="entry name" value="Amidohydro-rel"/>
</dbReference>
<dbReference type="GO" id="GO:0005737">
    <property type="term" value="C:cytoplasm"/>
    <property type="evidence" value="ECO:0007669"/>
    <property type="project" value="TreeGrafter"/>
</dbReference>
<name>A0A556AGN6_9BURK</name>
<evidence type="ECO:0000256" key="1">
    <source>
        <dbReference type="ARBA" id="ARBA00023239"/>
    </source>
</evidence>
<dbReference type="EMBL" id="VLTJ01000031">
    <property type="protein sequence ID" value="TSH92045.1"/>
    <property type="molecule type" value="Genomic_DNA"/>
</dbReference>
<dbReference type="Gene3D" id="3.20.20.140">
    <property type="entry name" value="Metal-dependent hydrolases"/>
    <property type="match status" value="1"/>
</dbReference>
<keyword evidence="4" id="KW-1185">Reference proteome</keyword>
<dbReference type="Proteomes" id="UP000318405">
    <property type="component" value="Unassembled WGS sequence"/>
</dbReference>
<organism evidence="3 4">
    <name type="scientific">Verticiella sediminum</name>
    <dbReference type="NCBI Taxonomy" id="1247510"/>
    <lineage>
        <taxon>Bacteria</taxon>
        <taxon>Pseudomonadati</taxon>
        <taxon>Pseudomonadota</taxon>
        <taxon>Betaproteobacteria</taxon>
        <taxon>Burkholderiales</taxon>
        <taxon>Alcaligenaceae</taxon>
        <taxon>Verticiella</taxon>
    </lineage>
</organism>